<evidence type="ECO:0000313" key="2">
    <source>
        <dbReference type="Proteomes" id="UP000660024"/>
    </source>
</evidence>
<sequence>MEKFKLIDGVFNAVDAKEILLTLIDKKIKFHELKSFSNEIKAGSTDGESLERVEELKKTRDHIILFLKDKLIDNLSFNIKSFIEMEEVDVEVMK</sequence>
<gene>
    <name evidence="1" type="ORF">I5M32_10830</name>
</gene>
<dbReference type="EMBL" id="JAEHFY010000014">
    <property type="protein sequence ID" value="MBK0383455.1"/>
    <property type="molecule type" value="Genomic_DNA"/>
</dbReference>
<evidence type="ECO:0000313" key="1">
    <source>
        <dbReference type="EMBL" id="MBK0383455.1"/>
    </source>
</evidence>
<organism evidence="1 2">
    <name type="scientific">Pedobacter segetis</name>
    <dbReference type="NCBI Taxonomy" id="2793069"/>
    <lineage>
        <taxon>Bacteria</taxon>
        <taxon>Pseudomonadati</taxon>
        <taxon>Bacteroidota</taxon>
        <taxon>Sphingobacteriia</taxon>
        <taxon>Sphingobacteriales</taxon>
        <taxon>Sphingobacteriaceae</taxon>
        <taxon>Pedobacter</taxon>
    </lineage>
</organism>
<reference evidence="1 2" key="1">
    <citation type="submission" date="2020-12" db="EMBL/GenBank/DDBJ databases">
        <title>Bacterial novel species Pedobacter sp. SD-b isolated from soil.</title>
        <authorList>
            <person name="Jung H.-Y."/>
        </authorList>
    </citation>
    <scope>NUCLEOTIDE SEQUENCE [LARGE SCALE GENOMIC DNA]</scope>
    <source>
        <strain evidence="1 2">SD-b</strain>
    </source>
</reference>
<protein>
    <submittedName>
        <fullName evidence="1">Uncharacterized protein</fullName>
    </submittedName>
</protein>
<accession>A0ABS1BKN6</accession>
<dbReference type="RefSeq" id="WP_200586264.1">
    <property type="nucleotide sequence ID" value="NZ_JAEHFY010000014.1"/>
</dbReference>
<dbReference type="Proteomes" id="UP000660024">
    <property type="component" value="Unassembled WGS sequence"/>
</dbReference>
<name>A0ABS1BKN6_9SPHI</name>
<comment type="caution">
    <text evidence="1">The sequence shown here is derived from an EMBL/GenBank/DDBJ whole genome shotgun (WGS) entry which is preliminary data.</text>
</comment>
<proteinExistence type="predicted"/>
<keyword evidence="2" id="KW-1185">Reference proteome</keyword>